<dbReference type="InterPro" id="IPR023365">
    <property type="entry name" value="Sortase_dom-sf"/>
</dbReference>
<dbReference type="Gene3D" id="2.40.260.10">
    <property type="entry name" value="Sortase"/>
    <property type="match status" value="1"/>
</dbReference>
<evidence type="ECO:0000256" key="1">
    <source>
        <dbReference type="ARBA" id="ARBA00022801"/>
    </source>
</evidence>
<dbReference type="Pfam" id="PF04203">
    <property type="entry name" value="Sortase"/>
    <property type="match status" value="1"/>
</dbReference>
<protein>
    <submittedName>
        <fullName evidence="2">Sortase family protein</fullName>
    </submittedName>
</protein>
<organism evidence="2 3">
    <name type="scientific">candidate division WS6 bacterium OLB20</name>
    <dbReference type="NCBI Taxonomy" id="1617426"/>
    <lineage>
        <taxon>Bacteria</taxon>
        <taxon>Candidatus Dojkabacteria</taxon>
    </lineage>
</organism>
<comment type="caution">
    <text evidence="2">The sequence shown here is derived from an EMBL/GenBank/DDBJ whole genome shotgun (WGS) entry which is preliminary data.</text>
</comment>
<dbReference type="STRING" id="1617426.TR69_WS6001001373"/>
<name>A0A136LWQ2_9BACT</name>
<dbReference type="NCBIfam" id="TIGR01076">
    <property type="entry name" value="sortase_fam"/>
    <property type="match status" value="1"/>
</dbReference>
<dbReference type="EMBL" id="JYNZ01000005">
    <property type="protein sequence ID" value="KXK26079.1"/>
    <property type="molecule type" value="Genomic_DNA"/>
</dbReference>
<dbReference type="AlphaFoldDB" id="A0A136LWQ2"/>
<dbReference type="InterPro" id="IPR005754">
    <property type="entry name" value="Sortase"/>
</dbReference>
<dbReference type="InterPro" id="IPR042003">
    <property type="entry name" value="Sortase_E"/>
</dbReference>
<dbReference type="Proteomes" id="UP000070457">
    <property type="component" value="Unassembled WGS sequence"/>
</dbReference>
<dbReference type="SUPFAM" id="SSF63817">
    <property type="entry name" value="Sortase"/>
    <property type="match status" value="1"/>
</dbReference>
<gene>
    <name evidence="2" type="ORF">TR69_WS6001001373</name>
</gene>
<proteinExistence type="predicted"/>
<keyword evidence="1" id="KW-0378">Hydrolase</keyword>
<dbReference type="CDD" id="cd05830">
    <property type="entry name" value="Sortase_E"/>
    <property type="match status" value="1"/>
</dbReference>
<evidence type="ECO:0000313" key="2">
    <source>
        <dbReference type="EMBL" id="KXK26079.1"/>
    </source>
</evidence>
<reference evidence="2 3" key="1">
    <citation type="submission" date="2015-02" db="EMBL/GenBank/DDBJ databases">
        <title>Improved understanding of the partial-nitritation anammox process through 23 genomes representing the majority of the microbial community.</title>
        <authorList>
            <person name="Speth D.R."/>
            <person name="In T Zandt M."/>
            <person name="Guerrero Cruz S."/>
            <person name="Jetten M.S."/>
            <person name="Dutilh B.E."/>
        </authorList>
    </citation>
    <scope>NUCLEOTIDE SEQUENCE [LARGE SCALE GENOMIC DNA]</scope>
    <source>
        <strain evidence="2">OLB20</strain>
    </source>
</reference>
<sequence>MTVSIALYVIILPLIPELTYRELAPELQEGLLDQARALAVPVPSEPETGNRLIIPRIGVSGRIWEGTAFATLDNGIWRRPGTSDPEAGGNTVLVAHRYLYGQEQRSFYHLPRLKEGDTIFVLWNETEYEYRVSVTEEVAADAKYIEEPSERNILTLYTCVPLWTSDRRFVVKAEPVSVRPLQTG</sequence>
<accession>A0A136LWQ2</accession>
<dbReference type="GO" id="GO:0016787">
    <property type="term" value="F:hydrolase activity"/>
    <property type="evidence" value="ECO:0007669"/>
    <property type="project" value="UniProtKB-KW"/>
</dbReference>
<evidence type="ECO:0000313" key="3">
    <source>
        <dbReference type="Proteomes" id="UP000070457"/>
    </source>
</evidence>